<feature type="transmembrane region" description="Helical" evidence="1">
    <location>
        <begin position="169"/>
        <end position="190"/>
    </location>
</feature>
<feature type="transmembrane region" description="Helical" evidence="1">
    <location>
        <begin position="347"/>
        <end position="366"/>
    </location>
</feature>
<dbReference type="EMBL" id="JBBMEO010000030">
    <property type="protein sequence ID" value="MEQ2362941.1"/>
    <property type="molecule type" value="Genomic_DNA"/>
</dbReference>
<name>A0ABV1B054_9FIRM</name>
<sequence>MYIRTNQKKIFDYIYLILGTAWLLLMMAVPRAYTSIKMGLLAVLCGVSFLECLYRRTRVRTVYYAATIGFIGYFLLSLCYGILSGYKFESVDNALINYYFVTPIVSLFLGMIFEKESRWGYVDSFLIYGGTAIVVLNIGAILANFGVIPKFAIFNLMYVSSAVIKSNELSLRMSNEPALIFILPYMITMLYKAKELKKRKRFCLYLGVIAGCSYAIISGRKTLEILIAGAFLVLAARTMRKCSAQTAVKSIFAVIIGGTVLYGVMDYISKKLGIDNIFQTAINTIFYGLSSNAVGVKQRNGNMGALLNGWLDNLHTVFIGHGLNSYVETSLANKTTMWSYEVYYHALLYQCGIIGLGILVFALWSFVKPLWKRAALEYDNICFSYIVAILAFVVAGGTNPMLYYAWFWTFLWGAKIHYDNEKNKIAEFQ</sequence>
<evidence type="ECO:0000256" key="1">
    <source>
        <dbReference type="SAM" id="Phobius"/>
    </source>
</evidence>
<keyword evidence="3" id="KW-1185">Reference proteome</keyword>
<keyword evidence="1" id="KW-0472">Membrane</keyword>
<feature type="transmembrane region" description="Helical" evidence="1">
    <location>
        <begin position="202"/>
        <end position="217"/>
    </location>
</feature>
<keyword evidence="1" id="KW-0812">Transmembrane</keyword>
<dbReference type="Proteomes" id="UP001457197">
    <property type="component" value="Unassembled WGS sequence"/>
</dbReference>
<gene>
    <name evidence="2" type="ORF">WMO44_12470</name>
</gene>
<evidence type="ECO:0000313" key="3">
    <source>
        <dbReference type="Proteomes" id="UP001457197"/>
    </source>
</evidence>
<accession>A0ABV1B054</accession>
<feature type="transmembrane region" description="Helical" evidence="1">
    <location>
        <begin position="246"/>
        <end position="265"/>
    </location>
</feature>
<organism evidence="2 3">
    <name type="scientific">Faecalibacterium tardum</name>
    <dbReference type="NCBI Taxonomy" id="3133156"/>
    <lineage>
        <taxon>Bacteria</taxon>
        <taxon>Bacillati</taxon>
        <taxon>Bacillota</taxon>
        <taxon>Clostridia</taxon>
        <taxon>Eubacteriales</taxon>
        <taxon>Oscillospiraceae</taxon>
        <taxon>Faecalibacterium</taxon>
    </lineage>
</organism>
<feature type="transmembrane region" description="Helical" evidence="1">
    <location>
        <begin position="35"/>
        <end position="54"/>
    </location>
</feature>
<feature type="transmembrane region" description="Helical" evidence="1">
    <location>
        <begin position="61"/>
        <end position="83"/>
    </location>
</feature>
<protein>
    <recommendedName>
        <fullName evidence="4">O-antigen ligase domain-containing protein</fullName>
    </recommendedName>
</protein>
<comment type="caution">
    <text evidence="2">The sequence shown here is derived from an EMBL/GenBank/DDBJ whole genome shotgun (WGS) entry which is preliminary data.</text>
</comment>
<feature type="transmembrane region" description="Helical" evidence="1">
    <location>
        <begin position="12"/>
        <end position="29"/>
    </location>
</feature>
<feature type="transmembrane region" description="Helical" evidence="1">
    <location>
        <begin position="378"/>
        <end position="395"/>
    </location>
</feature>
<feature type="transmembrane region" description="Helical" evidence="1">
    <location>
        <begin position="95"/>
        <end position="113"/>
    </location>
</feature>
<proteinExistence type="predicted"/>
<feature type="transmembrane region" description="Helical" evidence="1">
    <location>
        <begin position="223"/>
        <end position="239"/>
    </location>
</feature>
<reference evidence="2 3" key="1">
    <citation type="submission" date="2024-03" db="EMBL/GenBank/DDBJ databases">
        <title>Human intestinal bacterial collection.</title>
        <authorList>
            <person name="Pauvert C."/>
            <person name="Hitch T.C.A."/>
            <person name="Clavel T."/>
        </authorList>
    </citation>
    <scope>NUCLEOTIDE SEQUENCE [LARGE SCALE GENOMIC DNA]</scope>
    <source>
        <strain evidence="2 3">CLA-AA-H175</strain>
    </source>
</reference>
<feature type="transmembrane region" description="Helical" evidence="1">
    <location>
        <begin position="125"/>
        <end position="149"/>
    </location>
</feature>
<evidence type="ECO:0000313" key="2">
    <source>
        <dbReference type="EMBL" id="MEQ2362941.1"/>
    </source>
</evidence>
<keyword evidence="1" id="KW-1133">Transmembrane helix</keyword>
<evidence type="ECO:0008006" key="4">
    <source>
        <dbReference type="Google" id="ProtNLM"/>
    </source>
</evidence>
<dbReference type="RefSeq" id="WP_349152775.1">
    <property type="nucleotide sequence ID" value="NZ_JBBMEO010000030.1"/>
</dbReference>